<evidence type="ECO:0000313" key="5">
    <source>
        <dbReference type="EMBL" id="OAB47063.1"/>
    </source>
</evidence>
<keyword evidence="1" id="KW-0697">Rotamase</keyword>
<keyword evidence="3" id="KW-0472">Membrane</keyword>
<dbReference type="Pfam" id="PF13624">
    <property type="entry name" value="SurA_N_3"/>
    <property type="match status" value="1"/>
</dbReference>
<evidence type="ECO:0000256" key="1">
    <source>
        <dbReference type="PROSITE-ProRule" id="PRU00278"/>
    </source>
</evidence>
<comment type="caution">
    <text evidence="5">The sequence shown here is derived from an EMBL/GenBank/DDBJ whole genome shotgun (WGS) entry which is preliminary data.</text>
</comment>
<reference evidence="5 6" key="1">
    <citation type="submission" date="2016-03" db="EMBL/GenBank/DDBJ databases">
        <title>Draft genome sequence of Paenibacillus antarcticus CECT 5836.</title>
        <authorList>
            <person name="Shin S.-K."/>
            <person name="Yi H."/>
        </authorList>
    </citation>
    <scope>NUCLEOTIDE SEQUENCE [LARGE SCALE GENOMIC DNA]</scope>
    <source>
        <strain evidence="5 6">CECT 5836</strain>
    </source>
</reference>
<dbReference type="Pfam" id="PF13145">
    <property type="entry name" value="Rotamase_2"/>
    <property type="match status" value="1"/>
</dbReference>
<keyword evidence="1" id="KW-0413">Isomerase</keyword>
<feature type="region of interest" description="Disordered" evidence="2">
    <location>
        <begin position="1"/>
        <end position="44"/>
    </location>
</feature>
<evidence type="ECO:0000313" key="6">
    <source>
        <dbReference type="Proteomes" id="UP000077355"/>
    </source>
</evidence>
<dbReference type="RefSeq" id="WP_068648457.1">
    <property type="nucleotide sequence ID" value="NZ_CP043611.1"/>
</dbReference>
<dbReference type="Gene3D" id="3.10.50.40">
    <property type="match status" value="1"/>
</dbReference>
<accession>A0A168PTI4</accession>
<feature type="domain" description="PpiC" evidence="4">
    <location>
        <begin position="231"/>
        <end position="322"/>
    </location>
</feature>
<dbReference type="Gene3D" id="1.10.4030.10">
    <property type="entry name" value="Porin chaperone SurA, peptide-binding domain"/>
    <property type="match status" value="1"/>
</dbReference>
<dbReference type="PANTHER" id="PTHR47245:SF2">
    <property type="entry name" value="PEPTIDYL-PROLYL CIS-TRANS ISOMERASE HP_0175-RELATED"/>
    <property type="match status" value="1"/>
</dbReference>
<dbReference type="OrthoDB" id="14196at2"/>
<dbReference type="EMBL" id="LVJI01000012">
    <property type="protein sequence ID" value="OAB47063.1"/>
    <property type="molecule type" value="Genomic_DNA"/>
</dbReference>
<dbReference type="PANTHER" id="PTHR47245">
    <property type="entry name" value="PEPTIDYLPROLYL ISOMERASE"/>
    <property type="match status" value="1"/>
</dbReference>
<dbReference type="AlphaFoldDB" id="A0A168PTI4"/>
<dbReference type="SUPFAM" id="SSF109998">
    <property type="entry name" value="Triger factor/SurA peptide-binding domain-like"/>
    <property type="match status" value="1"/>
</dbReference>
<dbReference type="GO" id="GO:0003755">
    <property type="term" value="F:peptidyl-prolyl cis-trans isomerase activity"/>
    <property type="evidence" value="ECO:0007669"/>
    <property type="project" value="UniProtKB-KW"/>
</dbReference>
<sequence>MTDKQLGNPGNEPFEGKPEESNLDNNTNIESEVVLSEPTTITTSEPLELKEEIVDLPLDAQEPLENASAPVPPSNSNRNLWMGLTLVLAVVLVIVLIKPPFNSGGSNEAVATVNGVKITKDKLYNQLVTIGGVQTLDNIITEELIDQEVTKAKITITDADVTKELDSLKKSLGTEEAFNQALTQAGMTLDDLKKEMDVQVKIRKLVEPQVKITDADIKKYFEENVGAFDTAEQVRASHILVATKEEAESILKELEGGADFATLAKAKSLDTNSKEKGGDMDFFARGDVGDEDFENAAFALEKGKLSGVVQSSGGFHVIKATDHKDSHKATLEEKTTEIKELLTSQQITTLSSTWLATLKEKADIKNTLVKDEVAPTTEEVVPTAEEPAATE</sequence>
<organism evidence="5 6">
    <name type="scientific">Paenibacillus antarcticus</name>
    <dbReference type="NCBI Taxonomy" id="253703"/>
    <lineage>
        <taxon>Bacteria</taxon>
        <taxon>Bacillati</taxon>
        <taxon>Bacillota</taxon>
        <taxon>Bacilli</taxon>
        <taxon>Bacillales</taxon>
        <taxon>Paenibacillaceae</taxon>
        <taxon>Paenibacillus</taxon>
    </lineage>
</organism>
<dbReference type="Proteomes" id="UP000077355">
    <property type="component" value="Unassembled WGS sequence"/>
</dbReference>
<evidence type="ECO:0000259" key="4">
    <source>
        <dbReference type="PROSITE" id="PS50198"/>
    </source>
</evidence>
<name>A0A168PTI4_9BACL</name>
<gene>
    <name evidence="5" type="ORF">PBAT_08380</name>
</gene>
<feature type="transmembrane region" description="Helical" evidence="3">
    <location>
        <begin position="80"/>
        <end position="97"/>
    </location>
</feature>
<evidence type="ECO:0000256" key="3">
    <source>
        <dbReference type="SAM" id="Phobius"/>
    </source>
</evidence>
<dbReference type="InterPro" id="IPR050245">
    <property type="entry name" value="PrsA_foldase"/>
</dbReference>
<dbReference type="InterPro" id="IPR046357">
    <property type="entry name" value="PPIase_dom_sf"/>
</dbReference>
<dbReference type="PROSITE" id="PS50198">
    <property type="entry name" value="PPIC_PPIASE_2"/>
    <property type="match status" value="1"/>
</dbReference>
<dbReference type="SUPFAM" id="SSF54534">
    <property type="entry name" value="FKBP-like"/>
    <property type="match status" value="1"/>
</dbReference>
<evidence type="ECO:0000256" key="2">
    <source>
        <dbReference type="SAM" id="MobiDB-lite"/>
    </source>
</evidence>
<keyword evidence="6" id="KW-1185">Reference proteome</keyword>
<keyword evidence="3" id="KW-1133">Transmembrane helix</keyword>
<dbReference type="InterPro" id="IPR027304">
    <property type="entry name" value="Trigger_fact/SurA_dom_sf"/>
</dbReference>
<dbReference type="InterPro" id="IPR000297">
    <property type="entry name" value="PPIase_PpiC"/>
</dbReference>
<proteinExistence type="predicted"/>
<keyword evidence="3" id="KW-0812">Transmembrane</keyword>
<protein>
    <recommendedName>
        <fullName evidence="4">PpiC domain-containing protein</fullName>
    </recommendedName>
</protein>